<dbReference type="Pfam" id="PF08241">
    <property type="entry name" value="Methyltransf_11"/>
    <property type="match status" value="1"/>
</dbReference>
<comment type="caution">
    <text evidence="2">The sequence shown here is derived from an EMBL/GenBank/DDBJ whole genome shotgun (WGS) entry which is preliminary data.</text>
</comment>
<accession>A0A0V0QV81</accession>
<dbReference type="OMA" id="CFIKAGL"/>
<dbReference type="GO" id="GO:0008757">
    <property type="term" value="F:S-adenosylmethionine-dependent methyltransferase activity"/>
    <property type="evidence" value="ECO:0007669"/>
    <property type="project" value="InterPro"/>
</dbReference>
<dbReference type="Proteomes" id="UP000054937">
    <property type="component" value="Unassembled WGS sequence"/>
</dbReference>
<dbReference type="InterPro" id="IPR029063">
    <property type="entry name" value="SAM-dependent_MTases_sf"/>
</dbReference>
<reference evidence="2 3" key="1">
    <citation type="journal article" date="2015" name="Sci. Rep.">
        <title>Genome of the facultative scuticociliatosis pathogen Pseudocohnilembus persalinus provides insight into its virulence through horizontal gene transfer.</title>
        <authorList>
            <person name="Xiong J."/>
            <person name="Wang G."/>
            <person name="Cheng J."/>
            <person name="Tian M."/>
            <person name="Pan X."/>
            <person name="Warren A."/>
            <person name="Jiang C."/>
            <person name="Yuan D."/>
            <person name="Miao W."/>
        </authorList>
    </citation>
    <scope>NUCLEOTIDE SEQUENCE [LARGE SCALE GENOMIC DNA]</scope>
    <source>
        <strain evidence="2">36N120E</strain>
    </source>
</reference>
<feature type="domain" description="Methyltransferase type 11" evidence="1">
    <location>
        <begin position="107"/>
        <end position="182"/>
    </location>
</feature>
<dbReference type="InParanoid" id="A0A0V0QV81"/>
<organism evidence="2 3">
    <name type="scientific">Pseudocohnilembus persalinus</name>
    <name type="common">Ciliate</name>
    <dbReference type="NCBI Taxonomy" id="266149"/>
    <lineage>
        <taxon>Eukaryota</taxon>
        <taxon>Sar</taxon>
        <taxon>Alveolata</taxon>
        <taxon>Ciliophora</taxon>
        <taxon>Intramacronucleata</taxon>
        <taxon>Oligohymenophorea</taxon>
        <taxon>Scuticociliatia</taxon>
        <taxon>Philasterida</taxon>
        <taxon>Pseudocohnilembidae</taxon>
        <taxon>Pseudocohnilembus</taxon>
    </lineage>
</organism>
<evidence type="ECO:0000313" key="2">
    <source>
        <dbReference type="EMBL" id="KRX06268.1"/>
    </source>
</evidence>
<dbReference type="PANTHER" id="PTHR43591:SF24">
    <property type="entry name" value="2-METHOXY-6-POLYPRENYL-1,4-BENZOQUINOL METHYLASE, MITOCHONDRIAL"/>
    <property type="match status" value="1"/>
</dbReference>
<dbReference type="AlphaFoldDB" id="A0A0V0QV81"/>
<sequence>MADQPNQEKNQQTKSYEELEKYWDNFSTKYTTLISSCQSGLYCNMISMLKVERSKKILETAIGPAYMLPHLIQRVQKGTEITITDLSTKFLAIAEKRTDIFLNDPYSNLYNFDIETLPNFQQTRKYDKLNLTIQKENSENLSFSDESFDTYISSLCLQLTLDPKKMLKEAHRVLQKGGRAVFSVWGDFDKSTCFSIIPKILEKFEKVEKSKERSNFHLNDKEKLIQMAKDAGFSNIITFNTFTPMNFILNENDIDQFLKIPKNQQDALLAGEENKEKVIEEAKKQIQKIIFEEHRTIGMDILVLVCDKQ</sequence>
<proteinExistence type="predicted"/>
<dbReference type="Gene3D" id="3.40.50.150">
    <property type="entry name" value="Vaccinia Virus protein VP39"/>
    <property type="match status" value="1"/>
</dbReference>
<dbReference type="PANTHER" id="PTHR43591">
    <property type="entry name" value="METHYLTRANSFERASE"/>
    <property type="match status" value="1"/>
</dbReference>
<dbReference type="InterPro" id="IPR013216">
    <property type="entry name" value="Methyltransf_11"/>
</dbReference>
<protein>
    <recommendedName>
        <fullName evidence="1">Methyltransferase type 11 domain-containing protein</fullName>
    </recommendedName>
</protein>
<dbReference type="EMBL" id="LDAU01000097">
    <property type="protein sequence ID" value="KRX06268.1"/>
    <property type="molecule type" value="Genomic_DNA"/>
</dbReference>
<gene>
    <name evidence="2" type="ORF">PPERSA_06239</name>
</gene>
<dbReference type="SUPFAM" id="SSF53335">
    <property type="entry name" value="S-adenosyl-L-methionine-dependent methyltransferases"/>
    <property type="match status" value="1"/>
</dbReference>
<dbReference type="CDD" id="cd02440">
    <property type="entry name" value="AdoMet_MTases"/>
    <property type="match status" value="1"/>
</dbReference>
<name>A0A0V0QV81_PSEPJ</name>
<evidence type="ECO:0000259" key="1">
    <source>
        <dbReference type="Pfam" id="PF08241"/>
    </source>
</evidence>
<dbReference type="OrthoDB" id="284858at2759"/>
<keyword evidence="3" id="KW-1185">Reference proteome</keyword>
<evidence type="ECO:0000313" key="3">
    <source>
        <dbReference type="Proteomes" id="UP000054937"/>
    </source>
</evidence>